<dbReference type="Gene3D" id="2.60.120.260">
    <property type="entry name" value="Galactose-binding domain-like"/>
    <property type="match status" value="1"/>
</dbReference>
<dbReference type="PANTHER" id="PTHR47197:SF3">
    <property type="entry name" value="DIHYDRO-HEME D1 DEHYDROGENASE"/>
    <property type="match status" value="1"/>
</dbReference>
<proteinExistence type="predicted"/>
<name>A0ABY9JV12_9BACI</name>
<dbReference type="InterPro" id="IPR011048">
    <property type="entry name" value="Haem_d1_sf"/>
</dbReference>
<dbReference type="Gene3D" id="2.130.10.10">
    <property type="entry name" value="YVTN repeat-like/Quinoprotein amine dehydrogenase"/>
    <property type="match status" value="1"/>
</dbReference>
<evidence type="ECO:0000313" key="2">
    <source>
        <dbReference type="Proteomes" id="UP001197974"/>
    </source>
</evidence>
<dbReference type="RefSeq" id="WP_226539755.1">
    <property type="nucleotide sequence ID" value="NZ_CP129013.1"/>
</dbReference>
<dbReference type="EMBL" id="CP129013">
    <property type="protein sequence ID" value="WLR43254.1"/>
    <property type="molecule type" value="Genomic_DNA"/>
</dbReference>
<keyword evidence="2" id="KW-1185">Reference proteome</keyword>
<dbReference type="SUPFAM" id="SSF51004">
    <property type="entry name" value="C-terminal (heme d1) domain of cytochrome cd1-nitrite reductase"/>
    <property type="match status" value="1"/>
</dbReference>
<sequence length="545" mass="59200">MRIQNLIQNGNFKSGTLDPWLGENTDVIGSPCPSIVDGFSARLKSGEEVANLFQNFNVITGETYQLVLSIATAGKGTSPPVKIRVEYLNRLLEVVGIGLDESIPKSQLPNGSEGKFNTIQLLTTVVPKEVRFARLIIEKQGLAFSPSVVIDNVFMSRITAELTPLPNTYVGNTGTDTTSIIFEDNFNTLTVGNTPNAMIRAFNGDTRLLYIAFGNEQYVSVIDVSTQEVLTTIPVSGVADFYYNRNIAVSPDASRVYMVTDQFGTGFVNIIDTCTNQLANVVTVGENPLALALTSDGSTLYVANGNSKSVSQLDTENLIIIETFDFLDDFGESISFLVLTSNEQQMIVGGFGPQGDLSCNGKFEVIDVVSSEVIFSITYGTDTNEIIYSMTLSSDGEFLYVGTADNDERTRKTFLNIFDTSTWDCIDIQLYSEFLSTGSGNYFIPYVIQEVSEGVGESLIYVSVVNSSQDVMNIYEISRCNNTFNTVTNVSIDGFTNGYFMLSSDASTITTANQSGNSVSYISTDTFSVASTITVGTCPEVLVVD</sequence>
<accession>A0ABY9JV12</accession>
<organism evidence="1 2">
    <name type="scientific">Bacillus carboniphilus</name>
    <dbReference type="NCBI Taxonomy" id="86663"/>
    <lineage>
        <taxon>Bacteria</taxon>
        <taxon>Bacillati</taxon>
        <taxon>Bacillota</taxon>
        <taxon>Bacilli</taxon>
        <taxon>Bacillales</taxon>
        <taxon>Bacillaceae</taxon>
        <taxon>Bacillus</taxon>
    </lineage>
</organism>
<dbReference type="Proteomes" id="UP001197974">
    <property type="component" value="Chromosome"/>
</dbReference>
<dbReference type="InterPro" id="IPR051200">
    <property type="entry name" value="Host-pathogen_enzymatic-act"/>
</dbReference>
<gene>
    <name evidence="1" type="ORF">LC087_03400</name>
</gene>
<dbReference type="InterPro" id="IPR015943">
    <property type="entry name" value="WD40/YVTN_repeat-like_dom_sf"/>
</dbReference>
<dbReference type="PANTHER" id="PTHR47197">
    <property type="entry name" value="PROTEIN NIRF"/>
    <property type="match status" value="1"/>
</dbReference>
<evidence type="ECO:0000313" key="1">
    <source>
        <dbReference type="EMBL" id="WLR43254.1"/>
    </source>
</evidence>
<reference evidence="1 2" key="1">
    <citation type="submission" date="2023-06" db="EMBL/GenBank/DDBJ databases">
        <title>Five Gram-positive bacteria isolated from mangrove sediments in Shenzhen, Guangdong, China.</title>
        <authorList>
            <person name="Yu S."/>
            <person name="Zheng W."/>
            <person name="Huang Y."/>
        </authorList>
    </citation>
    <scope>NUCLEOTIDE SEQUENCE [LARGE SCALE GENOMIC DNA]</scope>
    <source>
        <strain evidence="1 2">SaN35-3</strain>
    </source>
</reference>
<dbReference type="NCBIfam" id="NF033675">
    <property type="entry name" value="NTTRR-F1"/>
    <property type="match status" value="1"/>
</dbReference>
<protein>
    <submittedName>
        <fullName evidence="1">NTTRR-F1 domain</fullName>
    </submittedName>
</protein>